<keyword evidence="12" id="KW-1185">Reference proteome</keyword>
<dbReference type="AlphaFoldDB" id="A0A2S9Y130"/>
<evidence type="ECO:0000256" key="3">
    <source>
        <dbReference type="ARBA" id="ARBA00013365"/>
    </source>
</evidence>
<dbReference type="InterPro" id="IPR041796">
    <property type="entry name" value="Mre11_N"/>
</dbReference>
<dbReference type="InterPro" id="IPR004593">
    <property type="entry name" value="SbcD"/>
</dbReference>
<dbReference type="RefSeq" id="WP_106392331.1">
    <property type="nucleotide sequence ID" value="NZ_PVNK01000144.1"/>
</dbReference>
<dbReference type="InterPro" id="IPR050535">
    <property type="entry name" value="DNA_Repair-Maintenance_Comp"/>
</dbReference>
<dbReference type="InterPro" id="IPR004843">
    <property type="entry name" value="Calcineurin-like_PHP"/>
</dbReference>
<dbReference type="PANTHER" id="PTHR30337">
    <property type="entry name" value="COMPONENT OF ATP-DEPENDENT DSDNA EXONUCLEASE"/>
    <property type="match status" value="1"/>
</dbReference>
<proteinExistence type="inferred from homology"/>
<keyword evidence="7" id="KW-0235">DNA replication</keyword>
<dbReference type="CDD" id="cd00840">
    <property type="entry name" value="MPP_Mre11_N"/>
    <property type="match status" value="1"/>
</dbReference>
<dbReference type="GO" id="GO:0004519">
    <property type="term" value="F:endonuclease activity"/>
    <property type="evidence" value="ECO:0007669"/>
    <property type="project" value="UniProtKB-KW"/>
</dbReference>
<comment type="similarity">
    <text evidence="1 7">Belongs to the SbcD family.</text>
</comment>
<dbReference type="Gene3D" id="3.60.21.10">
    <property type="match status" value="1"/>
</dbReference>
<dbReference type="OrthoDB" id="9773856at2"/>
<dbReference type="Pfam" id="PF00149">
    <property type="entry name" value="Metallophos"/>
    <property type="match status" value="1"/>
</dbReference>
<dbReference type="InterPro" id="IPR029052">
    <property type="entry name" value="Metallo-depent_PP-like"/>
</dbReference>
<feature type="domain" description="Nuclease SbcCD subunit D C-terminal" evidence="10">
    <location>
        <begin position="308"/>
        <end position="407"/>
    </location>
</feature>
<evidence type="ECO:0000313" key="11">
    <source>
        <dbReference type="EMBL" id="PRP98796.1"/>
    </source>
</evidence>
<evidence type="ECO:0000256" key="7">
    <source>
        <dbReference type="RuleBase" id="RU363069"/>
    </source>
</evidence>
<dbReference type="Proteomes" id="UP000237968">
    <property type="component" value="Unassembled WGS sequence"/>
</dbReference>
<evidence type="ECO:0000259" key="10">
    <source>
        <dbReference type="Pfam" id="PF12320"/>
    </source>
</evidence>
<reference evidence="11 12" key="1">
    <citation type="submission" date="2018-03" db="EMBL/GenBank/DDBJ databases">
        <title>Draft Genome Sequences of the Obligatory Marine Myxobacteria Enhygromyxa salina SWB005.</title>
        <authorList>
            <person name="Poehlein A."/>
            <person name="Moghaddam J.A."/>
            <person name="Harms H."/>
            <person name="Alanjari M."/>
            <person name="Koenig G.M."/>
            <person name="Daniel R."/>
            <person name="Schaeberle T.F."/>
        </authorList>
    </citation>
    <scope>NUCLEOTIDE SEQUENCE [LARGE SCALE GENOMIC DNA]</scope>
    <source>
        <strain evidence="11 12">SWB005</strain>
    </source>
</reference>
<dbReference type="Pfam" id="PF12320">
    <property type="entry name" value="SbcD_C"/>
    <property type="match status" value="1"/>
</dbReference>
<protein>
    <recommendedName>
        <fullName evidence="3 7">Nuclease SbcCD subunit D</fullName>
    </recommendedName>
</protein>
<evidence type="ECO:0000259" key="9">
    <source>
        <dbReference type="Pfam" id="PF00149"/>
    </source>
</evidence>
<keyword evidence="4 7" id="KW-0540">Nuclease</keyword>
<comment type="subunit">
    <text evidence="2 7">Heterodimer of SbcC and SbcD.</text>
</comment>
<accession>A0A2S9Y130</accession>
<evidence type="ECO:0000256" key="1">
    <source>
        <dbReference type="ARBA" id="ARBA00010555"/>
    </source>
</evidence>
<feature type="compositionally biased region" description="Basic and acidic residues" evidence="8">
    <location>
        <begin position="461"/>
        <end position="470"/>
    </location>
</feature>
<name>A0A2S9Y130_9BACT</name>
<feature type="region of interest" description="Disordered" evidence="8">
    <location>
        <begin position="441"/>
        <end position="479"/>
    </location>
</feature>
<gene>
    <name evidence="7 11" type="primary">sbcD</name>
    <name evidence="11" type="ORF">ENSA5_29520</name>
</gene>
<evidence type="ECO:0000256" key="5">
    <source>
        <dbReference type="ARBA" id="ARBA00022801"/>
    </source>
</evidence>
<dbReference type="GO" id="GO:0006260">
    <property type="term" value="P:DNA replication"/>
    <property type="evidence" value="ECO:0007669"/>
    <property type="project" value="UniProtKB-KW"/>
</dbReference>
<dbReference type="EMBL" id="PVNK01000144">
    <property type="protein sequence ID" value="PRP98796.1"/>
    <property type="molecule type" value="Genomic_DNA"/>
</dbReference>
<keyword evidence="6 7" id="KW-0269">Exonuclease</keyword>
<dbReference type="NCBIfam" id="TIGR00619">
    <property type="entry name" value="sbcd"/>
    <property type="match status" value="1"/>
</dbReference>
<dbReference type="SUPFAM" id="SSF56300">
    <property type="entry name" value="Metallo-dependent phosphatases"/>
    <property type="match status" value="1"/>
</dbReference>
<organism evidence="11 12">
    <name type="scientific">Enhygromyxa salina</name>
    <dbReference type="NCBI Taxonomy" id="215803"/>
    <lineage>
        <taxon>Bacteria</taxon>
        <taxon>Pseudomonadati</taxon>
        <taxon>Myxococcota</taxon>
        <taxon>Polyangia</taxon>
        <taxon>Nannocystales</taxon>
        <taxon>Nannocystaceae</taxon>
        <taxon>Enhygromyxa</taxon>
    </lineage>
</organism>
<evidence type="ECO:0000256" key="4">
    <source>
        <dbReference type="ARBA" id="ARBA00022722"/>
    </source>
</evidence>
<keyword evidence="7" id="KW-0233">DNA recombination</keyword>
<feature type="compositionally biased region" description="Acidic residues" evidence="8">
    <location>
        <begin position="157"/>
        <end position="171"/>
    </location>
</feature>
<evidence type="ECO:0000313" key="12">
    <source>
        <dbReference type="Proteomes" id="UP000237968"/>
    </source>
</evidence>
<keyword evidence="7" id="KW-0255">Endonuclease</keyword>
<feature type="domain" description="Calcineurin-like phosphoesterase" evidence="9">
    <location>
        <begin position="2"/>
        <end position="106"/>
    </location>
</feature>
<feature type="region of interest" description="Disordered" evidence="8">
    <location>
        <begin position="153"/>
        <end position="173"/>
    </location>
</feature>
<keyword evidence="5 7" id="KW-0378">Hydrolase</keyword>
<dbReference type="InterPro" id="IPR026843">
    <property type="entry name" value="SbcD_C"/>
</dbReference>
<evidence type="ECO:0000256" key="2">
    <source>
        <dbReference type="ARBA" id="ARBA00011322"/>
    </source>
</evidence>
<dbReference type="GO" id="GO:0008408">
    <property type="term" value="F:3'-5' exonuclease activity"/>
    <property type="evidence" value="ECO:0007669"/>
    <property type="project" value="InterPro"/>
</dbReference>
<evidence type="ECO:0000256" key="8">
    <source>
        <dbReference type="SAM" id="MobiDB-lite"/>
    </source>
</evidence>
<evidence type="ECO:0000256" key="6">
    <source>
        <dbReference type="ARBA" id="ARBA00022839"/>
    </source>
</evidence>
<comment type="caution">
    <text evidence="11">The sequence shown here is derived from an EMBL/GenBank/DDBJ whole genome shotgun (WGS) entry which is preliminary data.</text>
</comment>
<dbReference type="PANTHER" id="PTHR30337:SF0">
    <property type="entry name" value="NUCLEASE SBCCD SUBUNIT D"/>
    <property type="match status" value="1"/>
</dbReference>
<sequence>MLRLLHTSDWHLGHTLHGRDRRFEHQRFLAWLLDALVDARADALLIAGDVFETANPPASAISDLSEFLAEARRRVPDLDVVVIAGNHDSALRLDALAPLMRFANIHVVGGLPRRDDGSIDHDRLLIPLHDASGEIGAWLAAVPFLRVSDLHRGQAEAEPEAEPEAEADSEDAPAWRADPLIRGVEAIYASALAAAQAKASDGQAVIATGHLYMRGTAISELSERKILGGNQHALPTAIFTDWAYVGLGHLHLAQAVEQSELVRYCGSPIPLSLTEADYQHQVLLASFDGPQLRVCQTIEIPRAVEVLRIPAEGPKVLDEVLFELEHMNLDASCERERWPWLEVRVRLDAPHPDLRTRIDRVLRQRPVRLLKITVEHVGVGGSLADFPAHRDLERIDPQQVFVDCHERAYGSPPDDELLAAFHELREAVERGDPASAELVGELAEPGTSGAEAEVEAEAEPEPSRPSDREAAAGLGELSP</sequence>
<comment type="function">
    <text evidence="7">SbcCD cleaves DNA hairpin structures. These structures can inhibit DNA replication and are intermediates in certain DNA recombination reactions. The complex acts as a 3'-&gt;5' double strand exonuclease that can open hairpins. It also has a 5' single-strand endonuclease activity.</text>
</comment>
<dbReference type="GO" id="GO:0006310">
    <property type="term" value="P:DNA recombination"/>
    <property type="evidence" value="ECO:0007669"/>
    <property type="project" value="UniProtKB-KW"/>
</dbReference>